<evidence type="ECO:0000313" key="1">
    <source>
        <dbReference type="EMBL" id="AGP35488.1"/>
    </source>
</evidence>
<evidence type="ECO:0000313" key="2">
    <source>
        <dbReference type="Proteomes" id="UP000014803"/>
    </source>
</evidence>
<dbReference type="EMBL" id="CP003969">
    <property type="protein sequence ID" value="AGP35488.1"/>
    <property type="molecule type" value="Genomic_DNA"/>
</dbReference>
<name>S4XY16_SORCE</name>
<dbReference type="HOGENOM" id="CLU_3222169_0_0_7"/>
<sequence>MIDRDARKRDGAEHSQNMIQLMSVLFRMSKCFHMQRVLLGKLAR</sequence>
<dbReference type="Proteomes" id="UP000014803">
    <property type="component" value="Chromosome"/>
</dbReference>
<dbReference type="AlphaFoldDB" id="S4XY16"/>
<accession>S4XY16</accession>
<dbReference type="KEGG" id="scu:SCE1572_13690"/>
<proteinExistence type="predicted"/>
<organism evidence="1 2">
    <name type="scientific">Sorangium cellulosum So0157-2</name>
    <dbReference type="NCBI Taxonomy" id="1254432"/>
    <lineage>
        <taxon>Bacteria</taxon>
        <taxon>Pseudomonadati</taxon>
        <taxon>Myxococcota</taxon>
        <taxon>Polyangia</taxon>
        <taxon>Polyangiales</taxon>
        <taxon>Polyangiaceae</taxon>
        <taxon>Sorangium</taxon>
    </lineage>
</organism>
<reference evidence="1 2" key="1">
    <citation type="journal article" date="2013" name="Sci. Rep.">
        <title>Extraordinary expansion of a Sorangium cellulosum genome from an alkaline milieu.</title>
        <authorList>
            <person name="Han K."/>
            <person name="Li Z.F."/>
            <person name="Peng R."/>
            <person name="Zhu L.P."/>
            <person name="Zhou T."/>
            <person name="Wang L.G."/>
            <person name="Li S.G."/>
            <person name="Zhang X.B."/>
            <person name="Hu W."/>
            <person name="Wu Z.H."/>
            <person name="Qin N."/>
            <person name="Li Y.Z."/>
        </authorList>
    </citation>
    <scope>NUCLEOTIDE SEQUENCE [LARGE SCALE GENOMIC DNA]</scope>
    <source>
        <strain evidence="1 2">So0157-2</strain>
    </source>
</reference>
<gene>
    <name evidence="1" type="ORF">SCE1572_13690</name>
</gene>
<protein>
    <submittedName>
        <fullName evidence="1">Uncharacterized protein</fullName>
    </submittedName>
</protein>